<name>A0A7W8GF72_9DEIO</name>
<sequence length="135" mass="15124">MTQSAERPQETLTAKPGLPDLYRLLAVFSGIPKPTLPALRDSGLWTQDEHAAISDYQRGLLRILATDGRIRWVTWGPDGPGYVLTGYGDAALDVYRQRYGPAHTPRRGPSLGEISKRNRQRDELVQLLNQRKACL</sequence>
<dbReference type="Proteomes" id="UP000525389">
    <property type="component" value="Unassembled WGS sequence"/>
</dbReference>
<dbReference type="RefSeq" id="WP_184028277.1">
    <property type="nucleotide sequence ID" value="NZ_JACHFN010000006.1"/>
</dbReference>
<keyword evidence="2" id="KW-1185">Reference proteome</keyword>
<reference evidence="1 2" key="1">
    <citation type="submission" date="2020-08" db="EMBL/GenBank/DDBJ databases">
        <title>Genomic Encyclopedia of Type Strains, Phase IV (KMG-IV): sequencing the most valuable type-strain genomes for metagenomic binning, comparative biology and taxonomic classification.</title>
        <authorList>
            <person name="Goeker M."/>
        </authorList>
    </citation>
    <scope>NUCLEOTIDE SEQUENCE [LARGE SCALE GENOMIC DNA]</scope>
    <source>
        <strain evidence="1 2">DSM 101791</strain>
    </source>
</reference>
<accession>A0A7W8GF72</accession>
<dbReference type="AlphaFoldDB" id="A0A7W8GF72"/>
<gene>
    <name evidence="1" type="ORF">HNQ09_001888</name>
</gene>
<comment type="caution">
    <text evidence="1">The sequence shown here is derived from an EMBL/GenBank/DDBJ whole genome shotgun (WGS) entry which is preliminary data.</text>
</comment>
<proteinExistence type="predicted"/>
<organism evidence="1 2">
    <name type="scientific">Deinococcus budaensis</name>
    <dbReference type="NCBI Taxonomy" id="1665626"/>
    <lineage>
        <taxon>Bacteria</taxon>
        <taxon>Thermotogati</taxon>
        <taxon>Deinococcota</taxon>
        <taxon>Deinococci</taxon>
        <taxon>Deinococcales</taxon>
        <taxon>Deinococcaceae</taxon>
        <taxon>Deinococcus</taxon>
    </lineage>
</organism>
<dbReference type="EMBL" id="JACHFN010000006">
    <property type="protein sequence ID" value="MBB5234450.1"/>
    <property type="molecule type" value="Genomic_DNA"/>
</dbReference>
<evidence type="ECO:0000313" key="2">
    <source>
        <dbReference type="Proteomes" id="UP000525389"/>
    </source>
</evidence>
<evidence type="ECO:0000313" key="1">
    <source>
        <dbReference type="EMBL" id="MBB5234450.1"/>
    </source>
</evidence>
<protein>
    <submittedName>
        <fullName evidence="1">Uncharacterized protein</fullName>
    </submittedName>
</protein>